<gene>
    <name evidence="1" type="ORF">CPAG_08530</name>
</gene>
<sequence length="258" mass="29397">MWPSTTGLLQPAIQWLHNTNPKPKTFAGYCPTTNRIFPLRSFQPNPSASAIDEFARLARHMNWNLRSKVYRTEWARFSALEFAKHYGVETSSLEKWQSLCRELDISKPTESITKCKKALASVHVNIFDLIDSRRTGAPIPKFTNVRALRRYTKQIQRFGIHGTSVGMEIDVCVNTGPGKPNPLREAPRRYLKTKFGNGVQQWRDSLEALSGADNDIDTIAHRDWYAKRQQGLCGSTRIEDRLPLLLLGPFLAPVGLFW</sequence>
<dbReference type="OrthoDB" id="6105938at2759"/>
<evidence type="ECO:0000313" key="1">
    <source>
        <dbReference type="EMBL" id="KMM72233.1"/>
    </source>
</evidence>
<accession>A0A0J6FPD9</accession>
<evidence type="ECO:0000313" key="2">
    <source>
        <dbReference type="Proteomes" id="UP000054567"/>
    </source>
</evidence>
<reference evidence="1 2" key="1">
    <citation type="submission" date="2007-06" db="EMBL/GenBank/DDBJ databases">
        <title>The Genome Sequence of Coccidioides posadasii RMSCC_3488.</title>
        <authorList>
            <consortium name="Coccidioides Genome Resources Consortium"/>
            <consortium name="The Broad Institute Genome Sequencing Platform"/>
            <person name="Henn M.R."/>
            <person name="Sykes S."/>
            <person name="Young S."/>
            <person name="Jaffe D."/>
            <person name="Berlin A."/>
            <person name="Alvarez P."/>
            <person name="Butler J."/>
            <person name="Gnerre S."/>
            <person name="Grabherr M."/>
            <person name="Mauceli E."/>
            <person name="Brockman W."/>
            <person name="Kodira C."/>
            <person name="Alvarado L."/>
            <person name="Zeng Q."/>
            <person name="Crawford M."/>
            <person name="Antoine C."/>
            <person name="Devon K."/>
            <person name="Galgiani J."/>
            <person name="Orsborn K."/>
            <person name="Lewis M.L."/>
            <person name="Nusbaum C."/>
            <person name="Galagan J."/>
            <person name="Birren B."/>
        </authorList>
    </citation>
    <scope>NUCLEOTIDE SEQUENCE [LARGE SCALE GENOMIC DNA]</scope>
    <source>
        <strain evidence="1 2">RMSCC 3488</strain>
    </source>
</reference>
<dbReference type="PANTHER" id="PTHR38846">
    <property type="entry name" value="C3H1-TYPE DOMAIN-CONTAINING PROTEIN"/>
    <property type="match status" value="1"/>
</dbReference>
<proteinExistence type="predicted"/>
<dbReference type="AlphaFoldDB" id="A0A0J6FPD9"/>
<dbReference type="VEuPathDB" id="FungiDB:CPAG_08530"/>
<name>A0A0J6FPD9_COCPO</name>
<reference evidence="2" key="3">
    <citation type="journal article" date="2010" name="Genome Res.">
        <title>Population genomic sequencing of Coccidioides fungi reveals recent hybridization and transposon control.</title>
        <authorList>
            <person name="Neafsey D.E."/>
            <person name="Barker B.M."/>
            <person name="Sharpton T.J."/>
            <person name="Stajich J.E."/>
            <person name="Park D.J."/>
            <person name="Whiston E."/>
            <person name="Hung C.-Y."/>
            <person name="McMahan C."/>
            <person name="White J."/>
            <person name="Sykes S."/>
            <person name="Heiman D."/>
            <person name="Young S."/>
            <person name="Zeng Q."/>
            <person name="Abouelleil A."/>
            <person name="Aftuck L."/>
            <person name="Bessette D."/>
            <person name="Brown A."/>
            <person name="FitzGerald M."/>
            <person name="Lui A."/>
            <person name="Macdonald J.P."/>
            <person name="Priest M."/>
            <person name="Orbach M.J."/>
            <person name="Galgiani J.N."/>
            <person name="Kirkland T.N."/>
            <person name="Cole G.T."/>
            <person name="Birren B.W."/>
            <person name="Henn M.R."/>
            <person name="Taylor J.W."/>
            <person name="Rounsley S.D."/>
        </authorList>
    </citation>
    <scope>NUCLEOTIDE SEQUENCE [LARGE SCALE GENOMIC DNA]</scope>
    <source>
        <strain evidence="2">RMSCC 3488</strain>
    </source>
</reference>
<reference evidence="2" key="2">
    <citation type="journal article" date="2009" name="Genome Res.">
        <title>Comparative genomic analyses of the human fungal pathogens Coccidioides and their relatives.</title>
        <authorList>
            <person name="Sharpton T.J."/>
            <person name="Stajich J.E."/>
            <person name="Rounsley S.D."/>
            <person name="Gardner M.J."/>
            <person name="Wortman J.R."/>
            <person name="Jordar V.S."/>
            <person name="Maiti R."/>
            <person name="Kodira C.D."/>
            <person name="Neafsey D.E."/>
            <person name="Zeng Q."/>
            <person name="Hung C.-Y."/>
            <person name="McMahan C."/>
            <person name="Muszewska A."/>
            <person name="Grynberg M."/>
            <person name="Mandel M.A."/>
            <person name="Kellner E.M."/>
            <person name="Barker B.M."/>
            <person name="Galgiani J.N."/>
            <person name="Orbach M.J."/>
            <person name="Kirkland T.N."/>
            <person name="Cole G.T."/>
            <person name="Henn M.R."/>
            <person name="Birren B.W."/>
            <person name="Taylor J.W."/>
        </authorList>
    </citation>
    <scope>NUCLEOTIDE SEQUENCE [LARGE SCALE GENOMIC DNA]</scope>
    <source>
        <strain evidence="2">RMSCC 3488</strain>
    </source>
</reference>
<dbReference type="PANTHER" id="PTHR38846:SF1">
    <property type="entry name" value="C3H1-TYPE DOMAIN-CONTAINING PROTEIN"/>
    <property type="match status" value="1"/>
</dbReference>
<dbReference type="EMBL" id="DS268113">
    <property type="protein sequence ID" value="KMM72233.1"/>
    <property type="molecule type" value="Genomic_DNA"/>
</dbReference>
<dbReference type="Proteomes" id="UP000054567">
    <property type="component" value="Unassembled WGS sequence"/>
</dbReference>
<protein>
    <submittedName>
        <fullName evidence="1">Uncharacterized protein</fullName>
    </submittedName>
</protein>
<organism evidence="1 2">
    <name type="scientific">Coccidioides posadasii RMSCC 3488</name>
    <dbReference type="NCBI Taxonomy" id="454284"/>
    <lineage>
        <taxon>Eukaryota</taxon>
        <taxon>Fungi</taxon>
        <taxon>Dikarya</taxon>
        <taxon>Ascomycota</taxon>
        <taxon>Pezizomycotina</taxon>
        <taxon>Eurotiomycetes</taxon>
        <taxon>Eurotiomycetidae</taxon>
        <taxon>Onygenales</taxon>
        <taxon>Onygenaceae</taxon>
        <taxon>Coccidioides</taxon>
    </lineage>
</organism>